<evidence type="ECO:0000313" key="2">
    <source>
        <dbReference type="Proteomes" id="UP000749040"/>
    </source>
</evidence>
<keyword evidence="2" id="KW-1185">Reference proteome</keyword>
<dbReference type="RefSeq" id="WP_205358579.1">
    <property type="nucleotide sequence ID" value="NZ_JADKYB010000010.1"/>
</dbReference>
<reference evidence="1 2" key="1">
    <citation type="submission" date="2021-01" db="EMBL/GenBank/DDBJ databases">
        <title>Streptomyces acididurans sp. nov., isolated from a peat swamp forest soil.</title>
        <authorList>
            <person name="Chantavorakit T."/>
            <person name="Duangmal K."/>
        </authorList>
    </citation>
    <scope>NUCLEOTIDE SEQUENCE [LARGE SCALE GENOMIC DNA]</scope>
    <source>
        <strain evidence="1 2">KK5PA1</strain>
    </source>
</reference>
<gene>
    <name evidence="1" type="ORF">ITX44_19505</name>
</gene>
<protein>
    <submittedName>
        <fullName evidence="1">Uncharacterized protein</fullName>
    </submittedName>
</protein>
<dbReference type="Proteomes" id="UP000749040">
    <property type="component" value="Unassembled WGS sequence"/>
</dbReference>
<accession>A0ABS2TTQ3</accession>
<organism evidence="1 2">
    <name type="scientific">Actinacidiphila acididurans</name>
    <dbReference type="NCBI Taxonomy" id="2784346"/>
    <lineage>
        <taxon>Bacteria</taxon>
        <taxon>Bacillati</taxon>
        <taxon>Actinomycetota</taxon>
        <taxon>Actinomycetes</taxon>
        <taxon>Kitasatosporales</taxon>
        <taxon>Streptomycetaceae</taxon>
        <taxon>Actinacidiphila</taxon>
    </lineage>
</organism>
<proteinExistence type="predicted"/>
<evidence type="ECO:0000313" key="1">
    <source>
        <dbReference type="EMBL" id="MBM9506704.1"/>
    </source>
</evidence>
<dbReference type="EMBL" id="JADKYB010000010">
    <property type="protein sequence ID" value="MBM9506704.1"/>
    <property type="molecule type" value="Genomic_DNA"/>
</dbReference>
<name>A0ABS2TTQ3_9ACTN</name>
<comment type="caution">
    <text evidence="1">The sequence shown here is derived from an EMBL/GenBank/DDBJ whole genome shotgun (WGS) entry which is preliminary data.</text>
</comment>
<sequence>MTDPADRVPDRGPLNFKLWLPRWDSADGRLRCRFQATTAGLTQLKNGTTECMTRLLAELGHHEAKNLTWSCERYRTPFLADFPDAGDWTDRLATTWAVEIETDSDADPEDAGTHAPGPHGSHAFDATFEDEAEDWAVTRDRVLVIAGRPYGPPVDPAPLGSAEGVLSVDTGIFEGMVALDLGVLDLPDGVPVIDSVVARCRAQGQRTNWKEPSGPVMP</sequence>